<dbReference type="InterPro" id="IPR043128">
    <property type="entry name" value="Rev_trsase/Diguanyl_cyclase"/>
</dbReference>
<dbReference type="SMART" id="SM00343">
    <property type="entry name" value="ZnF_C2HC"/>
    <property type="match status" value="3"/>
</dbReference>
<dbReference type="Pfam" id="PF17917">
    <property type="entry name" value="RT_RNaseH"/>
    <property type="match status" value="1"/>
</dbReference>
<dbReference type="GO" id="GO:0003964">
    <property type="term" value="F:RNA-directed DNA polymerase activity"/>
    <property type="evidence" value="ECO:0007669"/>
    <property type="project" value="UniProtKB-KW"/>
</dbReference>
<reference evidence="19" key="1">
    <citation type="journal article" date="2022" name="Int. J. Mol. Sci.">
        <title>Draft Genome of Tanacetum Coccineum: Genomic Comparison of Closely Related Tanacetum-Family Plants.</title>
        <authorList>
            <person name="Yamashiro T."/>
            <person name="Shiraishi A."/>
            <person name="Nakayama K."/>
            <person name="Satake H."/>
        </authorList>
    </citation>
    <scope>NUCLEOTIDE SEQUENCE</scope>
</reference>
<keyword evidence="6" id="KW-0064">Aspartyl protease</keyword>
<feature type="region of interest" description="Disordered" evidence="16">
    <location>
        <begin position="244"/>
        <end position="295"/>
    </location>
</feature>
<evidence type="ECO:0000313" key="20">
    <source>
        <dbReference type="Proteomes" id="UP001151760"/>
    </source>
</evidence>
<evidence type="ECO:0000259" key="18">
    <source>
        <dbReference type="PROSITE" id="PS50994"/>
    </source>
</evidence>
<dbReference type="InterPro" id="IPR050951">
    <property type="entry name" value="Retrovirus_Pol_polyprotein"/>
</dbReference>
<dbReference type="EMBL" id="BQNB010010106">
    <property type="protein sequence ID" value="GJS72806.1"/>
    <property type="molecule type" value="Genomic_DNA"/>
</dbReference>
<keyword evidence="15" id="KW-0862">Zinc</keyword>
<dbReference type="Gene3D" id="1.10.340.70">
    <property type="match status" value="1"/>
</dbReference>
<dbReference type="Pfam" id="PF14223">
    <property type="entry name" value="Retrotran_gag_2"/>
    <property type="match status" value="1"/>
</dbReference>
<feature type="region of interest" description="Disordered" evidence="16">
    <location>
        <begin position="316"/>
        <end position="366"/>
    </location>
</feature>
<feature type="region of interest" description="Disordered" evidence="16">
    <location>
        <begin position="1259"/>
        <end position="1300"/>
    </location>
</feature>
<dbReference type="PANTHER" id="PTHR37984">
    <property type="entry name" value="PROTEIN CBG26694"/>
    <property type="match status" value="1"/>
</dbReference>
<dbReference type="InterPro" id="IPR012337">
    <property type="entry name" value="RNaseH-like_sf"/>
</dbReference>
<feature type="domain" description="Integrase catalytic" evidence="18">
    <location>
        <begin position="1940"/>
        <end position="2103"/>
    </location>
</feature>
<dbReference type="InterPro" id="IPR001969">
    <property type="entry name" value="Aspartic_peptidase_AS"/>
</dbReference>
<feature type="domain" description="CCHC-type" evidence="17">
    <location>
        <begin position="1367"/>
        <end position="1382"/>
    </location>
</feature>
<feature type="compositionally biased region" description="Polar residues" evidence="16">
    <location>
        <begin position="1274"/>
        <end position="1284"/>
    </location>
</feature>
<dbReference type="InterPro" id="IPR056924">
    <property type="entry name" value="SH3_Tf2-1"/>
</dbReference>
<accession>A0ABQ4Y5B2</accession>
<keyword evidence="2" id="KW-0808">Transferase</keyword>
<feature type="region of interest" description="Disordered" evidence="16">
    <location>
        <begin position="746"/>
        <end position="919"/>
    </location>
</feature>
<dbReference type="InterPro" id="IPR036397">
    <property type="entry name" value="RNaseH_sf"/>
</dbReference>
<dbReference type="InterPro" id="IPR041373">
    <property type="entry name" value="RT_RNaseH"/>
</dbReference>
<evidence type="ECO:0000256" key="7">
    <source>
        <dbReference type="ARBA" id="ARBA00022759"/>
    </source>
</evidence>
<dbReference type="Pfam" id="PF03732">
    <property type="entry name" value="Retrotrans_gag"/>
    <property type="match status" value="1"/>
</dbReference>
<feature type="compositionally biased region" description="Polar residues" evidence="16">
    <location>
        <begin position="316"/>
        <end position="349"/>
    </location>
</feature>
<dbReference type="Gene3D" id="3.30.420.10">
    <property type="entry name" value="Ribonuclease H-like superfamily/Ribonuclease H"/>
    <property type="match status" value="1"/>
</dbReference>
<keyword evidence="8" id="KW-0378">Hydrolase</keyword>
<dbReference type="SUPFAM" id="SSF53098">
    <property type="entry name" value="Ribonuclease H-like"/>
    <property type="match status" value="1"/>
</dbReference>
<feature type="compositionally biased region" description="Low complexity" evidence="16">
    <location>
        <begin position="246"/>
        <end position="287"/>
    </location>
</feature>
<evidence type="ECO:0000256" key="3">
    <source>
        <dbReference type="ARBA" id="ARBA00022695"/>
    </source>
</evidence>
<comment type="caution">
    <text evidence="19">The sequence shown here is derived from an EMBL/GenBank/DDBJ whole genome shotgun (WGS) entry which is preliminary data.</text>
</comment>
<dbReference type="PROSITE" id="PS00141">
    <property type="entry name" value="ASP_PROTEASE"/>
    <property type="match status" value="1"/>
</dbReference>
<evidence type="ECO:0000256" key="5">
    <source>
        <dbReference type="ARBA" id="ARBA00022723"/>
    </source>
</evidence>
<keyword evidence="20" id="KW-1185">Reference proteome</keyword>
<evidence type="ECO:0000256" key="13">
    <source>
        <dbReference type="ARBA" id="ARBA00023125"/>
    </source>
</evidence>
<protein>
    <submittedName>
        <fullName evidence="19">Reverse transcriptase domain-containing protein</fullName>
    </submittedName>
</protein>
<dbReference type="SUPFAM" id="SSF57756">
    <property type="entry name" value="Retrovirus zinc finger-like domains"/>
    <property type="match status" value="1"/>
</dbReference>
<feature type="compositionally biased region" description="Acidic residues" evidence="16">
    <location>
        <begin position="821"/>
        <end position="835"/>
    </location>
</feature>
<feature type="compositionally biased region" description="Low complexity" evidence="16">
    <location>
        <begin position="1344"/>
        <end position="1354"/>
    </location>
</feature>
<evidence type="ECO:0000256" key="2">
    <source>
        <dbReference type="ARBA" id="ARBA00022679"/>
    </source>
</evidence>
<dbReference type="InterPro" id="IPR001878">
    <property type="entry name" value="Znf_CCHC"/>
</dbReference>
<proteinExistence type="predicted"/>
<keyword evidence="14" id="KW-0233">DNA recombination</keyword>
<dbReference type="InterPro" id="IPR001584">
    <property type="entry name" value="Integrase_cat-core"/>
</dbReference>
<feature type="region of interest" description="Disordered" evidence="16">
    <location>
        <begin position="1832"/>
        <end position="1854"/>
    </location>
</feature>
<dbReference type="InterPro" id="IPR036875">
    <property type="entry name" value="Znf_CCHC_sf"/>
</dbReference>
<dbReference type="Pfam" id="PF00098">
    <property type="entry name" value="zf-CCHC"/>
    <property type="match status" value="2"/>
</dbReference>
<feature type="compositionally biased region" description="Low complexity" evidence="16">
    <location>
        <begin position="906"/>
        <end position="919"/>
    </location>
</feature>
<evidence type="ECO:0000256" key="8">
    <source>
        <dbReference type="ARBA" id="ARBA00022801"/>
    </source>
</evidence>
<feature type="compositionally biased region" description="Basic and acidic residues" evidence="16">
    <location>
        <begin position="1259"/>
        <end position="1273"/>
    </location>
</feature>
<evidence type="ECO:0000256" key="12">
    <source>
        <dbReference type="ARBA" id="ARBA00022932"/>
    </source>
</evidence>
<reference evidence="19" key="2">
    <citation type="submission" date="2022-01" db="EMBL/GenBank/DDBJ databases">
        <authorList>
            <person name="Yamashiro T."/>
            <person name="Shiraishi A."/>
            <person name="Satake H."/>
            <person name="Nakayama K."/>
        </authorList>
    </citation>
    <scope>NUCLEOTIDE SEQUENCE</scope>
</reference>
<dbReference type="PANTHER" id="PTHR37984:SF5">
    <property type="entry name" value="PROTEIN NYNRIN-LIKE"/>
    <property type="match status" value="1"/>
</dbReference>
<dbReference type="Proteomes" id="UP001151760">
    <property type="component" value="Unassembled WGS sequence"/>
</dbReference>
<gene>
    <name evidence="19" type="ORF">Tco_0705647</name>
</gene>
<feature type="compositionally biased region" description="Acidic residues" evidence="16">
    <location>
        <begin position="843"/>
        <end position="876"/>
    </location>
</feature>
<keyword evidence="9" id="KW-0460">Magnesium</keyword>
<keyword evidence="5" id="KW-0479">Metal-binding</keyword>
<dbReference type="InterPro" id="IPR005162">
    <property type="entry name" value="Retrotrans_gag_dom"/>
</dbReference>
<keyword evidence="3" id="KW-0548">Nucleotidyltransferase</keyword>
<dbReference type="Pfam" id="PF08284">
    <property type="entry name" value="RVP_2"/>
    <property type="match status" value="1"/>
</dbReference>
<evidence type="ECO:0000259" key="17">
    <source>
        <dbReference type="PROSITE" id="PS50158"/>
    </source>
</evidence>
<evidence type="ECO:0000256" key="16">
    <source>
        <dbReference type="SAM" id="MobiDB-lite"/>
    </source>
</evidence>
<feature type="domain" description="CCHC-type" evidence="17">
    <location>
        <begin position="1323"/>
        <end position="1338"/>
    </location>
</feature>
<keyword evidence="13" id="KW-0238">DNA-binding</keyword>
<keyword evidence="7" id="KW-0255">Endonuclease</keyword>
<keyword evidence="1" id="KW-0645">Protease</keyword>
<evidence type="ECO:0000256" key="15">
    <source>
        <dbReference type="PROSITE-ProRule" id="PRU00047"/>
    </source>
</evidence>
<keyword evidence="4" id="KW-0540">Nuclease</keyword>
<feature type="region of interest" description="Disordered" evidence="16">
    <location>
        <begin position="1335"/>
        <end position="1360"/>
    </location>
</feature>
<dbReference type="Gene3D" id="4.10.60.10">
    <property type="entry name" value="Zinc finger, CCHC-type"/>
    <property type="match status" value="1"/>
</dbReference>
<evidence type="ECO:0000256" key="4">
    <source>
        <dbReference type="ARBA" id="ARBA00022722"/>
    </source>
</evidence>
<dbReference type="InterPro" id="IPR041588">
    <property type="entry name" value="Integrase_H2C2"/>
</dbReference>
<dbReference type="Pfam" id="PF17921">
    <property type="entry name" value="Integrase_H2C2"/>
    <property type="match status" value="1"/>
</dbReference>
<keyword evidence="10" id="KW-0229">DNA integration</keyword>
<feature type="compositionally biased region" description="Pro residues" evidence="16">
    <location>
        <begin position="746"/>
        <end position="784"/>
    </location>
</feature>
<keyword evidence="12" id="KW-0239">DNA-directed DNA polymerase</keyword>
<keyword evidence="15" id="KW-0863">Zinc-finger</keyword>
<evidence type="ECO:0000256" key="14">
    <source>
        <dbReference type="ARBA" id="ARBA00023172"/>
    </source>
</evidence>
<evidence type="ECO:0000313" key="19">
    <source>
        <dbReference type="EMBL" id="GJS72806.1"/>
    </source>
</evidence>
<name>A0ABQ4Y5B2_9ASTR</name>
<evidence type="ECO:0000256" key="6">
    <source>
        <dbReference type="ARBA" id="ARBA00022750"/>
    </source>
</evidence>
<dbReference type="CDD" id="cd09274">
    <property type="entry name" value="RNase_HI_RT_Ty3"/>
    <property type="match status" value="1"/>
</dbReference>
<dbReference type="SUPFAM" id="SSF56672">
    <property type="entry name" value="DNA/RNA polymerases"/>
    <property type="match status" value="1"/>
</dbReference>
<evidence type="ECO:0000256" key="9">
    <source>
        <dbReference type="ARBA" id="ARBA00022842"/>
    </source>
</evidence>
<dbReference type="PROSITE" id="PS50994">
    <property type="entry name" value="INTEGRASE"/>
    <property type="match status" value="1"/>
</dbReference>
<dbReference type="InterPro" id="IPR043502">
    <property type="entry name" value="DNA/RNA_pol_sf"/>
</dbReference>
<evidence type="ECO:0000256" key="1">
    <source>
        <dbReference type="ARBA" id="ARBA00022670"/>
    </source>
</evidence>
<sequence>MTTLADKSLLSGGDNKPPMLEKHLYDSWKSRMELYMMNRPHGRMILASVEKGPLVWPSITVDGVTRLKEYTELTPAEAIQADCDIKAINIILQGLPTEIYALVSQHRVAKDLWEKIKLLMQGTSLTKQERECKLYDEFDKFTYKKRESLHEYYLRFTLLLNDMNIYQMPLEQFQINTKFLNTLPDEWSKFVTDVKLVKDLHTTNVDQLHAYLEQHERHANEVRLMHERNSDPLALVASHQITQSPYQTHQHTYQNTQLQPPASTYPSPQYGSPYQSQQYSTHQSSTPLSKGDDPIDAINHMMSFFTAVVTSHYPTTKNQLRNSSNPRQQATINNGRVTLQPIQGRQTSFDAGEGHMSRQCTKPKRKRDDSWFKEKVLLTVITHNTAYQADDLDAYDSDCDKLNSAKVALMANLSHYGSDALAEVHNHDNMNNNVVNQAVQVMPSSQQSNVVNHSKTEITSDSNIIPYSKYVIESQQATVQKSNSSAQQDDLILFVIEQLKTQVANCTKTNLENKSVNDTLTAELKRYKEQVKVLKEGQNVDLNIKEDPLHKLLHIAKPQFFYDNTTKQALGFQNLFYLQKAQQSKPKLYVSDIIVQTNPIVIPNSEEILALAEESHFSTRFVPQTELSAEQAFWSQNSVNSSEPTLSIRPTNVEVPKELPKVSMVNTSLKKLKHHLANFDMVVKERTTPTAISKVMSSASSAVTYTSVYTDSEPGRVFWGADEELSDGGSPRVIVYGYDGLPMQPVAPPSPDYVPGPEHPPSPDYVPGPEHPPSPVEIPYVPEPEYPEYLVPSDAEAPLEDQPLPTDASPTALSPGYVADSDPDEDPEEDPEEDHADYPADGGDGDDEPSDDDDDDTDDEEEEPSEDEDDDEEEEEHLALADSSAAPVADPIPLAGDTEAFETDESAPTPRSAASPPLLLLSTSHRTDVLEAEMPPWKRACFTTPAPEFEIEESSTDGAARRPRPTPEADAWDEIVETMMEIAPTTLEGVNQRVTKLDTPVRQRTEEFQVRFEEAYDERAYLRARVNTLFKDRPYHRHTTLALDREAVYARIAWTGSKERSTTIEAHTQLTTTLGRIKTLEARDPEPQDGPAEALQSTEGVVGLTQWAEKMESVFLISNCAITNQVKFASCTLQGSALTWWNSHVRAVGQDVAYTMPWTALKRMITDKYCPRGEIKKLESEYWNLKVRGTDLMTYNQRFQELALMCDRMFPEESAKVERYVGGLPDMIHGSVKASKPQSMQEAIEFATEMMDKKMLTAAERQAENKRKFEDTSRNNQNQQQPFKRNNVARAYTAGPGDKKPYGGTKPLCTKCNYHHDGPCTQKCTNCKKIGHSARDCKGRPTANNNNNNNNNNNQRTQGTNPRGITCFECGVQGHFRSDCQKLKNRNQGNWAGNGNAVVRAYVVGSAGTNPNSNVVTGTFLLNNRYASILFDTGADRNFISTAFSSLIDIIPTTPDHGYDVELHLYEAEDKSKEKQLDDVPIVQDFLEVFPKDLPGIPPTRQVEFQIDLIPGAAPVARAPYRLAPSEMKELSDQLKELSDKGFIRPSSSPWGAPVLFVKKKDGSFWMCIDYWELNKLKVKNHYPLPRIDDLFDQLQGSSVYLKIDLSQGIHVDPAKIESVKDWASPKSAMEIHQFLGLGGYYRRFTEGFSKIAKPMTKLTQKKVNAPILALPEGNEDFIIYCDASIKGLGDVLMQREKVIAYASRQLKINEKNYTTHDLELGAVVFALKIWRHYLYETKCIVFTDHKSLQHILDQKELNMRQRHWLELLSDYDCEIRYHPGKANVVADALTRKERIKPLRVRALVMTIGLDLPKQNLEAQIEARKPENLESEDVRGMLIENSKDQEKPKKEKLEPRADGTLCLNNRSWLPYYGDLRTLIMHESHKSKYSVHPGSDKMYQDMKQLYWWPNMKADIATYVSKCLTCLRVKAEHQKPSGLLVQPEIPQWKWDNITMDFVTKLPRTQSGNDTIWVIVDRLTKFAHFLPMRETDPMDKLARLYLKEVVTKHGIPVSIICDRDPRFASNFWRSFQKAMGTRLDMSTAYHPETDGQSERTIQTLEDMLRACVIDFGNGWERHLPLIEFSYNNSYHASIKAAPFEALYGRKCRSPICWAEVGDAQLTGPELIHETTEKIVQIKQRIQAARDRQKSYADVRRKPLEFQIGDRVMLKVSPWKGVVRFGKRGKLNPRYIRPFKVLAKVGTVAYRLELPQQLSRVHSTFHVSNLKKCLSDEPLAVPLDEIHIDDKLRFVEEPVEIMDREVKRLKRNRIPIIKVRWNSRRGPEFTWEREDQFQKKYPHLFAKPVPSSSVAT</sequence>
<organism evidence="19 20">
    <name type="scientific">Tanacetum coccineum</name>
    <dbReference type="NCBI Taxonomy" id="301880"/>
    <lineage>
        <taxon>Eukaryota</taxon>
        <taxon>Viridiplantae</taxon>
        <taxon>Streptophyta</taxon>
        <taxon>Embryophyta</taxon>
        <taxon>Tracheophyta</taxon>
        <taxon>Spermatophyta</taxon>
        <taxon>Magnoliopsida</taxon>
        <taxon>eudicotyledons</taxon>
        <taxon>Gunneridae</taxon>
        <taxon>Pentapetalae</taxon>
        <taxon>asterids</taxon>
        <taxon>campanulids</taxon>
        <taxon>Asterales</taxon>
        <taxon>Asteraceae</taxon>
        <taxon>Asteroideae</taxon>
        <taxon>Anthemideae</taxon>
        <taxon>Anthemidinae</taxon>
        <taxon>Tanacetum</taxon>
    </lineage>
</organism>
<dbReference type="Gene3D" id="3.10.10.10">
    <property type="entry name" value="HIV Type 1 Reverse Transcriptase, subunit A, domain 1"/>
    <property type="match status" value="1"/>
</dbReference>
<dbReference type="CDD" id="cd01647">
    <property type="entry name" value="RT_LTR"/>
    <property type="match status" value="1"/>
</dbReference>
<evidence type="ECO:0000256" key="11">
    <source>
        <dbReference type="ARBA" id="ARBA00022918"/>
    </source>
</evidence>
<dbReference type="PROSITE" id="PS50158">
    <property type="entry name" value="ZF_CCHC"/>
    <property type="match status" value="2"/>
</dbReference>
<dbReference type="Pfam" id="PF24626">
    <property type="entry name" value="SH3_Tf2-1"/>
    <property type="match status" value="1"/>
</dbReference>
<dbReference type="Gene3D" id="3.30.70.270">
    <property type="match status" value="1"/>
</dbReference>
<evidence type="ECO:0000256" key="10">
    <source>
        <dbReference type="ARBA" id="ARBA00022908"/>
    </source>
</evidence>
<keyword evidence="11 19" id="KW-0695">RNA-directed DNA polymerase</keyword>